<evidence type="ECO:0000313" key="3">
    <source>
        <dbReference type="Proteomes" id="UP000831569"/>
    </source>
</evidence>
<evidence type="ECO:0000256" key="1">
    <source>
        <dbReference type="SAM" id="MobiDB-lite"/>
    </source>
</evidence>
<gene>
    <name evidence="2" type="primary">P</name>
</gene>
<organism evidence="2 3">
    <name type="scientific">Bacopa monnieri virus 1</name>
    <dbReference type="NCBI Taxonomy" id="2813287"/>
    <lineage>
        <taxon>Viruses</taxon>
        <taxon>Riboviria</taxon>
        <taxon>Orthornavirae</taxon>
        <taxon>Negarnaviricota</taxon>
        <taxon>Haploviricotina</taxon>
        <taxon>Monjiviricetes</taxon>
        <taxon>Mononegavirales</taxon>
        <taxon>Rhabdoviridae</taxon>
        <taxon>Betarhabdovirinae</taxon>
        <taxon>Alphacytorhabdovirus</taxon>
        <taxon>Alphacytorhabdovirus bacopae</taxon>
        <taxon>Cytorhabdovirus bacopae</taxon>
    </lineage>
</organism>
<protein>
    <submittedName>
        <fullName evidence="2">Phosphoprotein</fullName>
    </submittedName>
</protein>
<dbReference type="RefSeq" id="YP_010798883.1">
    <property type="nucleotide sequence ID" value="NC_076531.1"/>
</dbReference>
<dbReference type="Proteomes" id="UP000831569">
    <property type="component" value="Segment"/>
</dbReference>
<evidence type="ECO:0000313" key="2">
    <source>
        <dbReference type="EMBL" id="DAF42443.1"/>
    </source>
</evidence>
<keyword evidence="3" id="KW-1185">Reference proteome</keyword>
<name>A0AAD2KPP8_9RHAB</name>
<sequence length="291" mass="32282">MESTSEFDDLEYGMASSGGFTGDYENGDDDYVLDPAVPTPSVHDNEQGTVADKSDLPDTKAMVKHLVECGKEMGVQVDKEMINVVMSSASIYEFSEDSMRWFILGITFMNNKRIVPEFGEILNNLRTEIKSLQQTNTAIKTSASDITKKMVSVKDEVLDGFEKLRAGVIDKVMELEEVKLTDTKPKGITEPKSVGINIINEHSKPSQSAPSVKRDKAPVVKPLENPVIADKVKILVSVGGNKKLISKMDEDELNLYITDTELAELIYGDSEELKNDLKDEILLRLDDSELI</sequence>
<dbReference type="EMBL" id="BK014479">
    <property type="protein sequence ID" value="DAF42443.1"/>
    <property type="molecule type" value="Viral_cRNA"/>
</dbReference>
<reference evidence="2" key="1">
    <citation type="journal article" date="2021" name="Arch. Virol.">
        <title>Mining of the water hyssop (Bacopa monnieri) transcriptome reveals genome sequences of two putative novel rhabdoviruses and a solendovirus.</title>
        <authorList>
            <person name="Sidharthan V.K."/>
            <person name="Baranwal V.K."/>
        </authorList>
    </citation>
    <scope>NUCLEOTIDE SEQUENCE</scope>
    <source>
        <strain evidence="2">India</strain>
    </source>
</reference>
<feature type="compositionally biased region" description="Acidic residues" evidence="1">
    <location>
        <begin position="1"/>
        <end position="11"/>
    </location>
</feature>
<feature type="region of interest" description="Disordered" evidence="1">
    <location>
        <begin position="1"/>
        <end position="29"/>
    </location>
</feature>
<accession>A0AAD2KPP8</accession>
<dbReference type="GeneID" id="80537155"/>
<dbReference type="KEGG" id="vg:80537155"/>
<proteinExistence type="predicted"/>